<evidence type="ECO:0000313" key="3">
    <source>
        <dbReference type="Proteomes" id="UP000675554"/>
    </source>
</evidence>
<evidence type="ECO:0000256" key="1">
    <source>
        <dbReference type="ARBA" id="ARBA00022649"/>
    </source>
</evidence>
<comment type="caution">
    <text evidence="2">The sequence shown here is derived from an EMBL/GenBank/DDBJ whole genome shotgun (WGS) entry which is preliminary data.</text>
</comment>
<accession>A0A8T4IQB6</accession>
<dbReference type="Gene3D" id="3.30.2310.20">
    <property type="entry name" value="RelE-like"/>
    <property type="match status" value="1"/>
</dbReference>
<dbReference type="SUPFAM" id="SSF143011">
    <property type="entry name" value="RelE-like"/>
    <property type="match status" value="1"/>
</dbReference>
<reference evidence="2" key="1">
    <citation type="submission" date="2021-04" db="EMBL/GenBank/DDBJ databases">
        <title>Sequencing of actinobacteria type strains.</title>
        <authorList>
            <person name="Nguyen G.-S."/>
            <person name="Wentzel A."/>
        </authorList>
    </citation>
    <scope>NUCLEOTIDE SEQUENCE</scope>
    <source>
        <strain evidence="2">DSM 42095</strain>
    </source>
</reference>
<keyword evidence="1" id="KW-1277">Toxin-antitoxin system</keyword>
<protein>
    <submittedName>
        <fullName evidence="2">Type II toxin-antitoxin system RelE/ParE family toxin</fullName>
    </submittedName>
</protein>
<sequence length="83" mass="9319">MGNQVQWETSARSSFARFRAQGPEGTTALFGVISDLPNNPRPRGAQPYGPDRMRIHVAQYRVIYRINDGPPVIISVEHIGRSR</sequence>
<proteinExistence type="predicted"/>
<evidence type="ECO:0000313" key="2">
    <source>
        <dbReference type="EMBL" id="MBR7673968.1"/>
    </source>
</evidence>
<name>A0A8T4IQB6_9ACTN</name>
<dbReference type="EMBL" id="JAGSMN010000281">
    <property type="protein sequence ID" value="MBR7673968.1"/>
    <property type="molecule type" value="Genomic_DNA"/>
</dbReference>
<gene>
    <name evidence="2" type="ORF">KDA82_13270</name>
</gene>
<organism evidence="2 3">
    <name type="scientific">Streptomyces daliensis</name>
    <dbReference type="NCBI Taxonomy" id="299421"/>
    <lineage>
        <taxon>Bacteria</taxon>
        <taxon>Bacillati</taxon>
        <taxon>Actinomycetota</taxon>
        <taxon>Actinomycetes</taxon>
        <taxon>Kitasatosporales</taxon>
        <taxon>Streptomycetaceae</taxon>
        <taxon>Streptomyces</taxon>
    </lineage>
</organism>
<dbReference type="Proteomes" id="UP000675554">
    <property type="component" value="Unassembled WGS sequence"/>
</dbReference>
<dbReference type="Pfam" id="PF05016">
    <property type="entry name" value="ParE_toxin"/>
    <property type="match status" value="1"/>
</dbReference>
<dbReference type="AlphaFoldDB" id="A0A8T4IQB6"/>
<dbReference type="InterPro" id="IPR035093">
    <property type="entry name" value="RelE/ParE_toxin_dom_sf"/>
</dbReference>
<keyword evidence="3" id="KW-1185">Reference proteome</keyword>
<dbReference type="InterPro" id="IPR007712">
    <property type="entry name" value="RelE/ParE_toxin"/>
</dbReference>